<evidence type="ECO:0000256" key="5">
    <source>
        <dbReference type="ARBA" id="ARBA00022553"/>
    </source>
</evidence>
<dbReference type="InterPro" id="IPR003594">
    <property type="entry name" value="HATPase_dom"/>
</dbReference>
<dbReference type="Gene3D" id="3.30.450.20">
    <property type="entry name" value="PAS domain"/>
    <property type="match status" value="2"/>
</dbReference>
<dbReference type="GeneID" id="301820866"/>
<evidence type="ECO:0000256" key="14">
    <source>
        <dbReference type="SAM" id="Phobius"/>
    </source>
</evidence>
<keyword evidence="6" id="KW-0808">Transferase</keyword>
<evidence type="ECO:0000256" key="7">
    <source>
        <dbReference type="ARBA" id="ARBA00022692"/>
    </source>
</evidence>
<evidence type="ECO:0000256" key="10">
    <source>
        <dbReference type="ARBA" id="ARBA00022840"/>
    </source>
</evidence>
<evidence type="ECO:0000256" key="3">
    <source>
        <dbReference type="ARBA" id="ARBA00012438"/>
    </source>
</evidence>
<dbReference type="PATRIC" id="fig|1245469.3.peg.7371"/>
<dbReference type="KEGG" id="aol:S58_72120"/>
<keyword evidence="17" id="KW-1185">Reference proteome</keyword>
<dbReference type="Gene3D" id="6.10.250.3020">
    <property type="match status" value="1"/>
</dbReference>
<reference evidence="16 17" key="1">
    <citation type="journal article" date="2013" name="Appl. Environ. Microbiol.">
        <title>Genome analysis suggests that the soil oligotrophic bacterium Agromonas oligotrophica (Bradyrhizobium oligotrophicum) is a nitrogen-fixing symbiont of Aeschynomene indica.</title>
        <authorList>
            <person name="Okubo T."/>
            <person name="Fukushima S."/>
            <person name="Itakura M."/>
            <person name="Oshima K."/>
            <person name="Longtonglang A."/>
            <person name="Teaumroong N."/>
            <person name="Mitsui H."/>
            <person name="Hattori M."/>
            <person name="Hattori R."/>
            <person name="Hattori T."/>
            <person name="Minamisawa K."/>
        </authorList>
    </citation>
    <scope>NUCLEOTIDE SEQUENCE [LARGE SCALE GENOMIC DNA]</scope>
    <source>
        <strain evidence="16 17">S58</strain>
    </source>
</reference>
<protein>
    <recommendedName>
        <fullName evidence="3">histidine kinase</fullName>
        <ecNumber evidence="3">2.7.13.3</ecNumber>
    </recommendedName>
</protein>
<feature type="coiled-coil region" evidence="13">
    <location>
        <begin position="340"/>
        <end position="374"/>
    </location>
</feature>
<dbReference type="InterPro" id="IPR003661">
    <property type="entry name" value="HisK_dim/P_dom"/>
</dbReference>
<dbReference type="InterPro" id="IPR036097">
    <property type="entry name" value="HisK_dim/P_sf"/>
</dbReference>
<evidence type="ECO:0000313" key="16">
    <source>
        <dbReference type="EMBL" id="BAM93176.1"/>
    </source>
</evidence>
<proteinExistence type="predicted"/>
<gene>
    <name evidence="16" type="ORF">S58_72120</name>
</gene>
<evidence type="ECO:0000256" key="2">
    <source>
        <dbReference type="ARBA" id="ARBA00004651"/>
    </source>
</evidence>
<dbReference type="GO" id="GO:0005886">
    <property type="term" value="C:plasma membrane"/>
    <property type="evidence" value="ECO:0007669"/>
    <property type="project" value="UniProtKB-SubCell"/>
</dbReference>
<dbReference type="InterPro" id="IPR017055">
    <property type="entry name" value="Sig_transdc_His_kinase_DctB"/>
</dbReference>
<evidence type="ECO:0000256" key="12">
    <source>
        <dbReference type="ARBA" id="ARBA00023012"/>
    </source>
</evidence>
<dbReference type="SUPFAM" id="SSF47384">
    <property type="entry name" value="Homodimeric domain of signal transducing histidine kinase"/>
    <property type="match status" value="1"/>
</dbReference>
<dbReference type="EC" id="2.7.13.3" evidence="3"/>
<organism evidence="16 17">
    <name type="scientific">Bradyrhizobium oligotrophicum S58</name>
    <dbReference type="NCBI Taxonomy" id="1245469"/>
    <lineage>
        <taxon>Bacteria</taxon>
        <taxon>Pseudomonadati</taxon>
        <taxon>Pseudomonadota</taxon>
        <taxon>Alphaproteobacteria</taxon>
        <taxon>Hyphomicrobiales</taxon>
        <taxon>Nitrobacteraceae</taxon>
        <taxon>Bradyrhizobium</taxon>
    </lineage>
</organism>
<dbReference type="Proteomes" id="UP000011841">
    <property type="component" value="Chromosome"/>
</dbReference>
<dbReference type="InterPro" id="IPR004358">
    <property type="entry name" value="Sig_transdc_His_kin-like_C"/>
</dbReference>
<dbReference type="PANTHER" id="PTHR43065:SF46">
    <property type="entry name" value="C4-DICARBOXYLATE TRANSPORT SENSOR PROTEIN DCTB"/>
    <property type="match status" value="1"/>
</dbReference>
<dbReference type="EMBL" id="AP012603">
    <property type="protein sequence ID" value="BAM93176.1"/>
    <property type="molecule type" value="Genomic_DNA"/>
</dbReference>
<feature type="domain" description="Histidine kinase" evidence="15">
    <location>
        <begin position="397"/>
        <end position="610"/>
    </location>
</feature>
<evidence type="ECO:0000256" key="1">
    <source>
        <dbReference type="ARBA" id="ARBA00000085"/>
    </source>
</evidence>
<feature type="transmembrane region" description="Helical" evidence="14">
    <location>
        <begin position="308"/>
        <end position="329"/>
    </location>
</feature>
<evidence type="ECO:0000256" key="6">
    <source>
        <dbReference type="ARBA" id="ARBA00022679"/>
    </source>
</evidence>
<evidence type="ECO:0000259" key="15">
    <source>
        <dbReference type="PROSITE" id="PS50109"/>
    </source>
</evidence>
<evidence type="ECO:0000256" key="13">
    <source>
        <dbReference type="SAM" id="Coils"/>
    </source>
</evidence>
<keyword evidence="8" id="KW-0547">Nucleotide-binding</keyword>
<dbReference type="Pfam" id="PF02518">
    <property type="entry name" value="HATPase_c"/>
    <property type="match status" value="1"/>
</dbReference>
<dbReference type="RefSeq" id="WP_015670247.1">
    <property type="nucleotide sequence ID" value="NC_020453.1"/>
</dbReference>
<accession>M4ZHP3</accession>
<keyword evidence="9" id="KW-0418">Kinase</keyword>
<dbReference type="Gene3D" id="3.30.565.10">
    <property type="entry name" value="Histidine kinase-like ATPase, C-terminal domain"/>
    <property type="match status" value="1"/>
</dbReference>
<keyword evidence="5" id="KW-0597">Phosphoprotein</keyword>
<evidence type="ECO:0000256" key="4">
    <source>
        <dbReference type="ARBA" id="ARBA00022475"/>
    </source>
</evidence>
<dbReference type="OrthoDB" id="7568856at2"/>
<dbReference type="CDD" id="cd00082">
    <property type="entry name" value="HisKA"/>
    <property type="match status" value="1"/>
</dbReference>
<keyword evidence="13" id="KW-0175">Coiled coil</keyword>
<evidence type="ECO:0000313" key="17">
    <source>
        <dbReference type="Proteomes" id="UP000011841"/>
    </source>
</evidence>
<dbReference type="InterPro" id="IPR036890">
    <property type="entry name" value="HATPase_C_sf"/>
</dbReference>
<dbReference type="HOGENOM" id="CLU_000445_94_2_5"/>
<dbReference type="STRING" id="1245469.S58_72120"/>
<keyword evidence="14" id="KW-0472">Membrane</keyword>
<keyword evidence="10" id="KW-0067">ATP-binding</keyword>
<dbReference type="PRINTS" id="PR00344">
    <property type="entry name" value="BCTRLSENSOR"/>
</dbReference>
<dbReference type="SMART" id="SM00387">
    <property type="entry name" value="HATPase_c"/>
    <property type="match status" value="1"/>
</dbReference>
<name>M4ZHP3_9BRAD</name>
<dbReference type="PIRSF" id="PIRSF036431">
    <property type="entry name" value="STHK_DctB"/>
    <property type="match status" value="1"/>
</dbReference>
<dbReference type="PANTHER" id="PTHR43065">
    <property type="entry name" value="SENSOR HISTIDINE KINASE"/>
    <property type="match status" value="1"/>
</dbReference>
<sequence>MTAWFSSRLGLPRELSRAWPAIAAIAVLAIVGVALLSYRLALSAGLAQMSRDSDDRLTLIASTFDATVARFRYLPTVLSLADPVRRLFRTPGDGAVVDTANRYLKSLNQAAGSAELYVLDTAGVALAASNYDGAKSFVGHAYDFRPYFQSAIRDGEGQLYAVGVTTGLPGYFLSQRITEGELTIGVAVVKIDLTPLEADWVRAGDLVAMQDEGGVVILASRAQWKYHPLRTLPSSAVARLNESRQFGDTIENAPILHSPSESGDVSVGLGDDNDVHEYALRARHLPAHGWQLLIFSDIGDARRHAMTVAATAGFAVLTVQLLGLVAYQWRQSMKAKGEANELLERSVAERTMELREANRQLTSEVLERTRTEQELRQTHESLVQSAKLASLGQALAGVAHEINQPLAALTTYIASSRVLLHRNEFERTAVNLDLMSSIAERMMALIGHLGMFARKETGATSRVDVGVTLGNAMRLLQYRIRNEGIEVVLDLPAEPAHVEANPIRLEQVFVNLLSNAVHSMRDRPRRILRVCIRRAESTVTTEVADTGSGISADHMKSLFDPFFTTKEIGEGLGLGLSISYGIVRELGGTISVESELQIGSRFRVTLPAPPAQA</sequence>
<keyword evidence="11 14" id="KW-1133">Transmembrane helix</keyword>
<dbReference type="SMART" id="SM00388">
    <property type="entry name" value="HisKA"/>
    <property type="match status" value="1"/>
</dbReference>
<dbReference type="AlphaFoldDB" id="M4ZHP3"/>
<dbReference type="PROSITE" id="PS50109">
    <property type="entry name" value="HIS_KIN"/>
    <property type="match status" value="1"/>
</dbReference>
<comment type="subcellular location">
    <subcellularLocation>
        <location evidence="2">Cell membrane</location>
        <topology evidence="2">Multi-pass membrane protein</topology>
    </subcellularLocation>
</comment>
<dbReference type="SUPFAM" id="SSF55874">
    <property type="entry name" value="ATPase domain of HSP90 chaperone/DNA topoisomerase II/histidine kinase"/>
    <property type="match status" value="1"/>
</dbReference>
<keyword evidence="4" id="KW-1003">Cell membrane</keyword>
<dbReference type="Gene3D" id="1.10.287.130">
    <property type="match status" value="1"/>
</dbReference>
<evidence type="ECO:0000256" key="9">
    <source>
        <dbReference type="ARBA" id="ARBA00022777"/>
    </source>
</evidence>
<feature type="transmembrane region" description="Helical" evidence="14">
    <location>
        <begin position="20"/>
        <end position="41"/>
    </location>
</feature>
<dbReference type="eggNOG" id="COG4191">
    <property type="taxonomic scope" value="Bacteria"/>
</dbReference>
<dbReference type="GO" id="GO:0000155">
    <property type="term" value="F:phosphorelay sensor kinase activity"/>
    <property type="evidence" value="ECO:0007669"/>
    <property type="project" value="InterPro"/>
</dbReference>
<evidence type="ECO:0000256" key="8">
    <source>
        <dbReference type="ARBA" id="ARBA00022741"/>
    </source>
</evidence>
<keyword evidence="7 14" id="KW-0812">Transmembrane</keyword>
<dbReference type="GO" id="GO:0005524">
    <property type="term" value="F:ATP binding"/>
    <property type="evidence" value="ECO:0007669"/>
    <property type="project" value="UniProtKB-KW"/>
</dbReference>
<dbReference type="InterPro" id="IPR005467">
    <property type="entry name" value="His_kinase_dom"/>
</dbReference>
<keyword evidence="12" id="KW-0902">Two-component regulatory system</keyword>
<dbReference type="InterPro" id="IPR029151">
    <property type="entry name" value="Sensor-like_sf"/>
</dbReference>
<comment type="catalytic activity">
    <reaction evidence="1">
        <text>ATP + protein L-histidine = ADP + protein N-phospho-L-histidine.</text>
        <dbReference type="EC" id="2.7.13.3"/>
    </reaction>
</comment>
<evidence type="ECO:0000256" key="11">
    <source>
        <dbReference type="ARBA" id="ARBA00022989"/>
    </source>
</evidence>
<dbReference type="SUPFAM" id="SSF103190">
    <property type="entry name" value="Sensory domain-like"/>
    <property type="match status" value="1"/>
</dbReference>